<name>A0ABU9E2G7_9FLAO</name>
<accession>A0ABU9E2G7</accession>
<comment type="caution">
    <text evidence="1">The sequence shown here is derived from an EMBL/GenBank/DDBJ whole genome shotgun (WGS) entry which is preliminary data.</text>
</comment>
<protein>
    <recommendedName>
        <fullName evidence="3">Tetratricopeptide repeat protein</fullName>
    </recommendedName>
</protein>
<proteinExistence type="predicted"/>
<sequence>MKLSKIYLLLGVVMLTLSGYAQSISSEMVEFQMLKAPKTPIEEANRQYRVVVTSPYNLKAEDVNAQSKLDFQAEQKNYAKVLAESEKAFQEMTKNHDVEVAKAKEKFELESAEFKKLSMLERLTMTEQGKNPKLVTPAKPNYIKPAEPVYREPNLNNYIIVDNNVLASQITIDGFSREGSYVDVAVDIQKANFQDNAGQTFANQPTKIVVKVNGIEKINSVFFKDFKFLSSAPTNNINKPLEEKNHLNKVMAFINQFLNDNFGYQSIKSSVKLSSVKNKGKYDDLEKASVYVTTNLRKLNPQNPQMTAAGMTGMQKGIDIWKETLTKVVYKDKKADFNEKIAEFVYFNLIRLHLALGKKTEAEKYLNEMQENIINLNLSYDEQNELKQLETQIYKG</sequence>
<gene>
    <name evidence="1" type="ORF">WMW71_10915</name>
</gene>
<reference evidence="1 2" key="1">
    <citation type="submission" date="2024-04" db="EMBL/GenBank/DDBJ databases">
        <title>draft genome sequnece of Flavobacterium buctense JCM 30750.</title>
        <authorList>
            <person name="Kim D.-U."/>
        </authorList>
    </citation>
    <scope>NUCLEOTIDE SEQUENCE [LARGE SCALE GENOMIC DNA]</scope>
    <source>
        <strain evidence="1 2">JCM 30750</strain>
    </source>
</reference>
<organism evidence="1 2">
    <name type="scientific">Flavobacterium buctense</name>
    <dbReference type="NCBI Taxonomy" id="1648146"/>
    <lineage>
        <taxon>Bacteria</taxon>
        <taxon>Pseudomonadati</taxon>
        <taxon>Bacteroidota</taxon>
        <taxon>Flavobacteriia</taxon>
        <taxon>Flavobacteriales</taxon>
        <taxon>Flavobacteriaceae</taxon>
        <taxon>Flavobacterium</taxon>
    </lineage>
</organism>
<dbReference type="Proteomes" id="UP001491349">
    <property type="component" value="Unassembled WGS sequence"/>
</dbReference>
<evidence type="ECO:0008006" key="3">
    <source>
        <dbReference type="Google" id="ProtNLM"/>
    </source>
</evidence>
<keyword evidence="2" id="KW-1185">Reference proteome</keyword>
<dbReference type="EMBL" id="JBBPCB010000007">
    <property type="protein sequence ID" value="MEK8180850.1"/>
    <property type="molecule type" value="Genomic_DNA"/>
</dbReference>
<evidence type="ECO:0000313" key="1">
    <source>
        <dbReference type="EMBL" id="MEK8180850.1"/>
    </source>
</evidence>
<evidence type="ECO:0000313" key="2">
    <source>
        <dbReference type="Proteomes" id="UP001491349"/>
    </source>
</evidence>
<dbReference type="RefSeq" id="WP_187659954.1">
    <property type="nucleotide sequence ID" value="NZ_JACTAB010000002.1"/>
</dbReference>